<feature type="transmembrane region" description="Helical" evidence="1">
    <location>
        <begin position="314"/>
        <end position="332"/>
    </location>
</feature>
<feature type="transmembrane region" description="Helical" evidence="1">
    <location>
        <begin position="82"/>
        <end position="100"/>
    </location>
</feature>
<keyword evidence="1" id="KW-1133">Transmembrane helix</keyword>
<evidence type="ECO:0000256" key="1">
    <source>
        <dbReference type="SAM" id="Phobius"/>
    </source>
</evidence>
<comment type="caution">
    <text evidence="2">The sequence shown here is derived from an EMBL/GenBank/DDBJ whole genome shotgun (WGS) entry which is preliminary data.</text>
</comment>
<keyword evidence="1" id="KW-0472">Membrane</keyword>
<evidence type="ECO:0000313" key="3">
    <source>
        <dbReference type="Proteomes" id="UP000610960"/>
    </source>
</evidence>
<protein>
    <submittedName>
        <fullName evidence="2">Uncharacterized protein</fullName>
    </submittedName>
</protein>
<gene>
    <name evidence="2" type="ORF">GCM10007981_19270</name>
</gene>
<dbReference type="RefSeq" id="WP_188597176.1">
    <property type="nucleotide sequence ID" value="NZ_BMNL01000004.1"/>
</dbReference>
<keyword evidence="1" id="KW-0812">Transmembrane</keyword>
<feature type="transmembrane region" description="Helical" evidence="1">
    <location>
        <begin position="144"/>
        <end position="167"/>
    </location>
</feature>
<feature type="transmembrane region" description="Helical" evidence="1">
    <location>
        <begin position="230"/>
        <end position="253"/>
    </location>
</feature>
<name>A0A830GYY0_9CREN</name>
<organism evidence="2 3">
    <name type="scientific">Thermocladium modestius</name>
    <dbReference type="NCBI Taxonomy" id="62609"/>
    <lineage>
        <taxon>Archaea</taxon>
        <taxon>Thermoproteota</taxon>
        <taxon>Thermoprotei</taxon>
        <taxon>Thermoproteales</taxon>
        <taxon>Thermoproteaceae</taxon>
        <taxon>Thermocladium</taxon>
    </lineage>
</organism>
<sequence>MLGKSKQELPPMDYHHHFRFQIRVSQAMLWIGLALAIIGPAMSPFFYAVHGSTMLAALTLFYMGIMYSQHPGFTNFMPSKQASILIASLLMLWGALLMASNWTWRPLTVLWASIYAIMFAKQGLGGKPLYFPNWFTLAGLLSDVGAAVLGFQWGLIGFPIASAMGLVRRVSNRMKPTPLDALLLPLYPIVASLLWLEADRAAFIAIIIALMGLPIVNANEGLAVALPMGLIVGLTVGLPSAIATILMGLPSIYYFHAMAIGFLAPIMLSLCVPMLAPGILWIWPKGYSSWIPAAVGAAAVLRILSYYYGEDALIGALLLLYIAVIGAAQHYIRGRRVKVL</sequence>
<accession>A0A830GYY0</accession>
<dbReference type="EMBL" id="BMNL01000004">
    <property type="protein sequence ID" value="GGP22590.1"/>
    <property type="molecule type" value="Genomic_DNA"/>
</dbReference>
<feature type="transmembrane region" description="Helical" evidence="1">
    <location>
        <begin position="107"/>
        <end position="124"/>
    </location>
</feature>
<feature type="transmembrane region" description="Helical" evidence="1">
    <location>
        <begin position="179"/>
        <end position="196"/>
    </location>
</feature>
<keyword evidence="3" id="KW-1185">Reference proteome</keyword>
<reference evidence="2" key="2">
    <citation type="submission" date="2020-09" db="EMBL/GenBank/DDBJ databases">
        <authorList>
            <person name="Sun Q."/>
            <person name="Ohkuma M."/>
        </authorList>
    </citation>
    <scope>NUCLEOTIDE SEQUENCE</scope>
    <source>
        <strain evidence="2">JCM 10088</strain>
    </source>
</reference>
<dbReference type="AlphaFoldDB" id="A0A830GYY0"/>
<evidence type="ECO:0000313" key="2">
    <source>
        <dbReference type="EMBL" id="GGP22590.1"/>
    </source>
</evidence>
<feature type="transmembrane region" description="Helical" evidence="1">
    <location>
        <begin position="45"/>
        <end position="67"/>
    </location>
</feature>
<feature type="transmembrane region" description="Helical" evidence="1">
    <location>
        <begin position="202"/>
        <end position="218"/>
    </location>
</feature>
<feature type="transmembrane region" description="Helical" evidence="1">
    <location>
        <begin position="259"/>
        <end position="283"/>
    </location>
</feature>
<reference evidence="2" key="1">
    <citation type="journal article" date="2014" name="Int. J. Syst. Evol. Microbiol.">
        <title>Complete genome sequence of Corynebacterium casei LMG S-19264T (=DSM 44701T), isolated from a smear-ripened cheese.</title>
        <authorList>
            <consortium name="US DOE Joint Genome Institute (JGI-PGF)"/>
            <person name="Walter F."/>
            <person name="Albersmeier A."/>
            <person name="Kalinowski J."/>
            <person name="Ruckert C."/>
        </authorList>
    </citation>
    <scope>NUCLEOTIDE SEQUENCE</scope>
    <source>
        <strain evidence="2">JCM 10088</strain>
    </source>
</reference>
<feature type="transmembrane region" description="Helical" evidence="1">
    <location>
        <begin position="20"/>
        <end position="38"/>
    </location>
</feature>
<dbReference type="OrthoDB" id="28938at2157"/>
<dbReference type="Proteomes" id="UP000610960">
    <property type="component" value="Unassembled WGS sequence"/>
</dbReference>
<feature type="transmembrane region" description="Helical" evidence="1">
    <location>
        <begin position="290"/>
        <end position="308"/>
    </location>
</feature>
<proteinExistence type="predicted"/>